<name>A0A250ISJ0_9BACT</name>
<reference evidence="6 7" key="1">
    <citation type="submission" date="2017-06" db="EMBL/GenBank/DDBJ databases">
        <title>Sequencing and comparative analysis of myxobacterial genomes.</title>
        <authorList>
            <person name="Rupp O."/>
            <person name="Goesmann A."/>
            <person name="Sogaard-Andersen L."/>
        </authorList>
    </citation>
    <scope>NUCLEOTIDE SEQUENCE [LARGE SCALE GENOMIC DNA]</scope>
    <source>
        <strain evidence="6 7">DSM 52655</strain>
    </source>
</reference>
<dbReference type="PANTHER" id="PTHR47506:SF7">
    <property type="entry name" value="TRANSCRIPTIONAL REGULATORY PROTEIN"/>
    <property type="match status" value="1"/>
</dbReference>
<feature type="domain" description="HTH tetR-type" evidence="5">
    <location>
        <begin position="1"/>
        <end position="47"/>
    </location>
</feature>
<feature type="DNA-binding region" description="H-T-H motif" evidence="4">
    <location>
        <begin position="10"/>
        <end position="29"/>
    </location>
</feature>
<dbReference type="Gene3D" id="1.10.357.10">
    <property type="entry name" value="Tetracycline Repressor, domain 2"/>
    <property type="match status" value="1"/>
</dbReference>
<gene>
    <name evidence="6" type="ORF">CYFUS_000116</name>
</gene>
<dbReference type="Gene3D" id="1.10.10.60">
    <property type="entry name" value="Homeodomain-like"/>
    <property type="match status" value="1"/>
</dbReference>
<dbReference type="PROSITE" id="PS50977">
    <property type="entry name" value="HTH_TETR_2"/>
    <property type="match status" value="1"/>
</dbReference>
<sequence length="165" mass="17177">MKERGVQGAGVDGIARRVGLSGAALYTHFESKQDFLCTVLREELGASARRFLSANATLDEVLARYLSLAHVRNPALGCALPAITSEVGRSDEKVRQAFEAGLAEVVRALGEKLGSHDKAPGVLAAALGAVALARALPDDASALAVLESARALITSALQADVSSRR</sequence>
<dbReference type="PANTHER" id="PTHR47506">
    <property type="entry name" value="TRANSCRIPTIONAL REGULATORY PROTEIN"/>
    <property type="match status" value="1"/>
</dbReference>
<keyword evidence="1" id="KW-0805">Transcription regulation</keyword>
<evidence type="ECO:0000256" key="4">
    <source>
        <dbReference type="PROSITE-ProRule" id="PRU00335"/>
    </source>
</evidence>
<evidence type="ECO:0000313" key="7">
    <source>
        <dbReference type="Proteomes" id="UP000217257"/>
    </source>
</evidence>
<evidence type="ECO:0000259" key="5">
    <source>
        <dbReference type="PROSITE" id="PS50977"/>
    </source>
</evidence>
<dbReference type="SUPFAM" id="SSF48498">
    <property type="entry name" value="Tetracyclin repressor-like, C-terminal domain"/>
    <property type="match status" value="1"/>
</dbReference>
<dbReference type="Proteomes" id="UP000217257">
    <property type="component" value="Chromosome"/>
</dbReference>
<evidence type="ECO:0000256" key="3">
    <source>
        <dbReference type="ARBA" id="ARBA00023163"/>
    </source>
</evidence>
<dbReference type="SUPFAM" id="SSF46689">
    <property type="entry name" value="Homeodomain-like"/>
    <property type="match status" value="1"/>
</dbReference>
<dbReference type="InterPro" id="IPR009057">
    <property type="entry name" value="Homeodomain-like_sf"/>
</dbReference>
<keyword evidence="2 4" id="KW-0238">DNA-binding</keyword>
<dbReference type="EMBL" id="CP022098">
    <property type="protein sequence ID" value="ATB34709.1"/>
    <property type="molecule type" value="Genomic_DNA"/>
</dbReference>
<protein>
    <submittedName>
        <fullName evidence="6">TetR family transcriptional regulator</fullName>
    </submittedName>
</protein>
<keyword evidence="3" id="KW-0804">Transcription</keyword>
<organism evidence="6 7">
    <name type="scientific">Cystobacter fuscus</name>
    <dbReference type="NCBI Taxonomy" id="43"/>
    <lineage>
        <taxon>Bacteria</taxon>
        <taxon>Pseudomonadati</taxon>
        <taxon>Myxococcota</taxon>
        <taxon>Myxococcia</taxon>
        <taxon>Myxococcales</taxon>
        <taxon>Cystobacterineae</taxon>
        <taxon>Archangiaceae</taxon>
        <taxon>Cystobacter</taxon>
    </lineage>
</organism>
<evidence type="ECO:0000256" key="1">
    <source>
        <dbReference type="ARBA" id="ARBA00023015"/>
    </source>
</evidence>
<dbReference type="KEGG" id="cfus:CYFUS_000116"/>
<accession>A0A250ISJ0</accession>
<proteinExistence type="predicted"/>
<dbReference type="Pfam" id="PF00440">
    <property type="entry name" value="TetR_N"/>
    <property type="match status" value="1"/>
</dbReference>
<evidence type="ECO:0000256" key="2">
    <source>
        <dbReference type="ARBA" id="ARBA00023125"/>
    </source>
</evidence>
<dbReference type="InterPro" id="IPR036271">
    <property type="entry name" value="Tet_transcr_reg_TetR-rel_C_sf"/>
</dbReference>
<dbReference type="RefSeq" id="WP_198316423.1">
    <property type="nucleotide sequence ID" value="NZ_CP022098.1"/>
</dbReference>
<dbReference type="InterPro" id="IPR001647">
    <property type="entry name" value="HTH_TetR"/>
</dbReference>
<evidence type="ECO:0000313" key="6">
    <source>
        <dbReference type="EMBL" id="ATB34709.1"/>
    </source>
</evidence>
<dbReference type="AlphaFoldDB" id="A0A250ISJ0"/>
<dbReference type="GO" id="GO:0003677">
    <property type="term" value="F:DNA binding"/>
    <property type="evidence" value="ECO:0007669"/>
    <property type="project" value="UniProtKB-UniRule"/>
</dbReference>